<evidence type="ECO:0000313" key="3">
    <source>
        <dbReference type="Proteomes" id="UP000644020"/>
    </source>
</evidence>
<protein>
    <submittedName>
        <fullName evidence="2">Adhesin</fullName>
    </submittedName>
</protein>
<feature type="domain" description="A-factor biosynthesis hotdog" evidence="1">
    <location>
        <begin position="30"/>
        <end position="152"/>
    </location>
</feature>
<dbReference type="InterPro" id="IPR005509">
    <property type="entry name" value="AfsA_hotdog_dom"/>
</dbReference>
<reference evidence="2" key="2">
    <citation type="submission" date="2020-09" db="EMBL/GenBank/DDBJ databases">
        <authorList>
            <person name="Sun Q."/>
            <person name="Ohkuma M."/>
        </authorList>
    </citation>
    <scope>NUCLEOTIDE SEQUENCE</scope>
    <source>
        <strain evidence="2">JCM 4518</strain>
    </source>
</reference>
<dbReference type="AlphaFoldDB" id="A0A918T8W3"/>
<proteinExistence type="predicted"/>
<dbReference type="SUPFAM" id="SSF54637">
    <property type="entry name" value="Thioesterase/thiol ester dehydrase-isomerase"/>
    <property type="match status" value="1"/>
</dbReference>
<keyword evidence="3" id="KW-1185">Reference proteome</keyword>
<gene>
    <name evidence="2" type="ORF">GCM10010305_58770</name>
</gene>
<name>A0A918T8W3_9ACTN</name>
<dbReference type="NCBIfam" id="NF041195">
    <property type="entry name" value="ScbA_BarX_GamBu"/>
    <property type="match status" value="1"/>
</dbReference>
<organism evidence="2 3">
    <name type="scientific">Streptomyces termitum</name>
    <dbReference type="NCBI Taxonomy" id="67368"/>
    <lineage>
        <taxon>Bacteria</taxon>
        <taxon>Bacillati</taxon>
        <taxon>Actinomycetota</taxon>
        <taxon>Actinomycetes</taxon>
        <taxon>Kitasatosporales</taxon>
        <taxon>Streptomycetaceae</taxon>
        <taxon>Streptomyces</taxon>
    </lineage>
</organism>
<feature type="domain" description="A-factor biosynthesis hotdog" evidence="1">
    <location>
        <begin position="187"/>
        <end position="285"/>
    </location>
</feature>
<reference evidence="2" key="1">
    <citation type="journal article" date="2014" name="Int. J. Syst. Evol. Microbiol.">
        <title>Complete genome sequence of Corynebacterium casei LMG S-19264T (=DSM 44701T), isolated from a smear-ripened cheese.</title>
        <authorList>
            <consortium name="US DOE Joint Genome Institute (JGI-PGF)"/>
            <person name="Walter F."/>
            <person name="Albersmeier A."/>
            <person name="Kalinowski J."/>
            <person name="Ruckert C."/>
        </authorList>
    </citation>
    <scope>NUCLEOTIDE SEQUENCE</scope>
    <source>
        <strain evidence="2">JCM 4518</strain>
    </source>
</reference>
<sequence length="304" mass="33268">MSKALLADRRRDVTVAHRAASPVRTVPKELVHLHDPEAVLLTNWAPLGGDRYSVSARWPDSGVYGGSVPLLLAQTMRQSGLLIGHAEAEVPLSHQTLLGVMDFGVSEDFYCSGNKPDTLFILVTVKRAGPRSLRLEQSILSEGRPVAEARLSFSWIAPATYRRLRGPYADAPWGEAAPPAPLAPRTVGRVREEEVVLAPSGRPDRWQLRVDTSNLALYDHRVDHVPGLALVEAAHQALHATAGPDRHPVRLMCTFDRYVEFDAPCWIDAAVVAASDEGPSHVEITGTQHGRRAFSVAMDLRRPA</sequence>
<dbReference type="EMBL" id="BMUL01000023">
    <property type="protein sequence ID" value="GHB07991.1"/>
    <property type="molecule type" value="Genomic_DNA"/>
</dbReference>
<evidence type="ECO:0000313" key="2">
    <source>
        <dbReference type="EMBL" id="GHB07991.1"/>
    </source>
</evidence>
<dbReference type="GO" id="GO:0016740">
    <property type="term" value="F:transferase activity"/>
    <property type="evidence" value="ECO:0007669"/>
    <property type="project" value="InterPro"/>
</dbReference>
<comment type="caution">
    <text evidence="2">The sequence shown here is derived from an EMBL/GenBank/DDBJ whole genome shotgun (WGS) entry which is preliminary data.</text>
</comment>
<dbReference type="InterPro" id="IPR047757">
    <property type="entry name" value="AfsA-like"/>
</dbReference>
<dbReference type="RefSeq" id="WP_189982936.1">
    <property type="nucleotide sequence ID" value="NZ_BMUL01000023.1"/>
</dbReference>
<dbReference type="Pfam" id="PF03756">
    <property type="entry name" value="AfsA"/>
    <property type="match status" value="2"/>
</dbReference>
<dbReference type="InterPro" id="IPR029069">
    <property type="entry name" value="HotDog_dom_sf"/>
</dbReference>
<accession>A0A918T8W3</accession>
<dbReference type="Proteomes" id="UP000644020">
    <property type="component" value="Unassembled WGS sequence"/>
</dbReference>
<evidence type="ECO:0000259" key="1">
    <source>
        <dbReference type="Pfam" id="PF03756"/>
    </source>
</evidence>